<dbReference type="InterPro" id="IPR027417">
    <property type="entry name" value="P-loop_NTPase"/>
</dbReference>
<keyword evidence="5 12" id="KW-0963">Cytoplasm</keyword>
<dbReference type="Pfam" id="PF07516">
    <property type="entry name" value="SecA_SW"/>
    <property type="match status" value="2"/>
</dbReference>
<evidence type="ECO:0000313" key="16">
    <source>
        <dbReference type="EMBL" id="MCY9607249.1"/>
    </source>
</evidence>
<evidence type="ECO:0000256" key="7">
    <source>
        <dbReference type="ARBA" id="ARBA00022840"/>
    </source>
</evidence>
<evidence type="ECO:0000256" key="3">
    <source>
        <dbReference type="ARBA" id="ARBA00022448"/>
    </source>
</evidence>
<dbReference type="PRINTS" id="PR00906">
    <property type="entry name" value="SECA"/>
</dbReference>
<dbReference type="SMART" id="SM00957">
    <property type="entry name" value="SecA_DEAD"/>
    <property type="match status" value="1"/>
</dbReference>
<evidence type="ECO:0000256" key="6">
    <source>
        <dbReference type="ARBA" id="ARBA00022741"/>
    </source>
</evidence>
<evidence type="ECO:0000259" key="13">
    <source>
        <dbReference type="PROSITE" id="PS51192"/>
    </source>
</evidence>
<dbReference type="GeneID" id="76996915"/>
<dbReference type="Pfam" id="PF21090">
    <property type="entry name" value="P-loop_SecA"/>
    <property type="match status" value="2"/>
</dbReference>
<comment type="catalytic activity">
    <reaction evidence="12">
        <text>ATP + H2O + cellular proteinSide 1 = ADP + phosphate + cellular proteinSide 2.</text>
        <dbReference type="EC" id="7.4.2.8"/>
    </reaction>
</comment>
<comment type="similarity">
    <text evidence="2 12">Belongs to the SecA family.</text>
</comment>
<keyword evidence="10 12" id="KW-0811">Translocation</keyword>
<evidence type="ECO:0000259" key="14">
    <source>
        <dbReference type="PROSITE" id="PS51194"/>
    </source>
</evidence>
<reference evidence="17 18" key="1">
    <citation type="submission" date="2019-07" db="EMBL/GenBank/DDBJ databases">
        <title>Paenibacillus thiaminolyticus NRRL B-4156.</title>
        <authorList>
            <person name="Hehnly C."/>
            <person name="Zhang L."/>
        </authorList>
    </citation>
    <scope>NUCLEOTIDE SEQUENCE [LARGE SCALE GENOMIC DNA]</scope>
    <source>
        <strain evidence="17 18">NRRL B-4156</strain>
    </source>
</reference>
<feature type="domain" description="Helicase ATP-binding" evidence="13">
    <location>
        <begin position="90"/>
        <end position="250"/>
    </location>
</feature>
<comment type="function">
    <text evidence="12">Part of the Sec protein translocase complex. Interacts with the SecYEG preprotein conducting channel. Has a central role in coupling the hydrolysis of ATP to the transfer of proteins into and across the cell membrane, serving as an ATP-driven molecular motor driving the stepwise translocation of polypeptide chains across the membrane.</text>
</comment>
<dbReference type="CDD" id="cd17928">
    <property type="entry name" value="DEXDc_SecA"/>
    <property type="match status" value="1"/>
</dbReference>
<evidence type="ECO:0000256" key="10">
    <source>
        <dbReference type="ARBA" id="ARBA00023010"/>
    </source>
</evidence>
<evidence type="ECO:0000313" key="19">
    <source>
        <dbReference type="Proteomes" id="UP001209276"/>
    </source>
</evidence>
<keyword evidence="4 12" id="KW-1003">Cell membrane</keyword>
<dbReference type="InterPro" id="IPR020937">
    <property type="entry name" value="SecA_CS"/>
</dbReference>
<accession>A0AAP9J2U5</accession>
<evidence type="ECO:0000313" key="17">
    <source>
        <dbReference type="EMBL" id="QDM44333.1"/>
    </source>
</evidence>
<dbReference type="InterPro" id="IPR014001">
    <property type="entry name" value="Helicase_ATP-bd"/>
</dbReference>
<dbReference type="InterPro" id="IPR000185">
    <property type="entry name" value="SecA"/>
</dbReference>
<feature type="binding site" evidence="12">
    <location>
        <begin position="106"/>
        <end position="110"/>
    </location>
    <ligand>
        <name>ATP</name>
        <dbReference type="ChEBI" id="CHEBI:30616"/>
    </ligand>
</feature>
<evidence type="ECO:0000256" key="4">
    <source>
        <dbReference type="ARBA" id="ARBA00022475"/>
    </source>
</evidence>
<dbReference type="InterPro" id="IPR011116">
    <property type="entry name" value="SecA_Wing/Scaffold"/>
</dbReference>
<evidence type="ECO:0000256" key="8">
    <source>
        <dbReference type="ARBA" id="ARBA00022927"/>
    </source>
</evidence>
<evidence type="ECO:0000256" key="12">
    <source>
        <dbReference type="HAMAP-Rule" id="MF_01382"/>
    </source>
</evidence>
<organism evidence="17 18">
    <name type="scientific">Paenibacillus thiaminolyticus</name>
    <name type="common">Bacillus thiaminolyticus</name>
    <dbReference type="NCBI Taxonomy" id="49283"/>
    <lineage>
        <taxon>Bacteria</taxon>
        <taxon>Bacillati</taxon>
        <taxon>Bacillota</taxon>
        <taxon>Bacilli</taxon>
        <taxon>Bacillales</taxon>
        <taxon>Paenibacillaceae</taxon>
        <taxon>Paenibacillus</taxon>
    </lineage>
</organism>
<evidence type="ECO:0000256" key="5">
    <source>
        <dbReference type="ARBA" id="ARBA00022490"/>
    </source>
</evidence>
<evidence type="ECO:0000313" key="18">
    <source>
        <dbReference type="Proteomes" id="UP000315377"/>
    </source>
</evidence>
<keyword evidence="11 12" id="KW-0472">Membrane</keyword>
<dbReference type="GO" id="GO:0005886">
    <property type="term" value="C:plasma membrane"/>
    <property type="evidence" value="ECO:0007669"/>
    <property type="project" value="UniProtKB-SubCell"/>
</dbReference>
<dbReference type="EMBL" id="JAMDMM010000019">
    <property type="protein sequence ID" value="MCY9607249.1"/>
    <property type="molecule type" value="Genomic_DNA"/>
</dbReference>
<keyword evidence="19" id="KW-1185">Reference proteome</keyword>
<dbReference type="Gene3D" id="3.90.1440.10">
    <property type="entry name" value="SecA, preprotein cross-linking domain"/>
    <property type="match status" value="1"/>
</dbReference>
<dbReference type="InterPro" id="IPR036670">
    <property type="entry name" value="SecA_X-link_sf"/>
</dbReference>
<comment type="subunit">
    <text evidence="12">Monomer and homodimer. Part of the essential Sec protein translocation apparatus which comprises SecA, SecYEG and auxiliary proteins SecDF. Other proteins may also be involved.</text>
</comment>
<evidence type="ECO:0000256" key="1">
    <source>
        <dbReference type="ARBA" id="ARBA00004170"/>
    </source>
</evidence>
<evidence type="ECO:0000256" key="11">
    <source>
        <dbReference type="ARBA" id="ARBA00023136"/>
    </source>
</evidence>
<dbReference type="PROSITE" id="PS51192">
    <property type="entry name" value="HELICASE_ATP_BIND_1"/>
    <property type="match status" value="1"/>
</dbReference>
<dbReference type="InterPro" id="IPR014018">
    <property type="entry name" value="SecA_motor_DEAD"/>
</dbReference>
<feature type="domain" description="Helicase C-terminal" evidence="14">
    <location>
        <begin position="419"/>
        <end position="586"/>
    </location>
</feature>
<dbReference type="InterPro" id="IPR044722">
    <property type="entry name" value="SecA_SF2_C"/>
</dbReference>
<dbReference type="GO" id="GO:0017038">
    <property type="term" value="P:protein import"/>
    <property type="evidence" value="ECO:0007669"/>
    <property type="project" value="InterPro"/>
</dbReference>
<protein>
    <recommendedName>
        <fullName evidence="12">Protein translocase subunit SecA</fullName>
        <ecNumber evidence="12">7.4.2.8</ecNumber>
    </recommendedName>
</protein>
<dbReference type="PANTHER" id="PTHR30612:SF0">
    <property type="entry name" value="CHLOROPLAST PROTEIN-TRANSPORTING ATPASE"/>
    <property type="match status" value="1"/>
</dbReference>
<dbReference type="EC" id="7.4.2.8" evidence="12"/>
<name>A0AAP9J2U5_PANTH</name>
<dbReference type="GO" id="GO:0005829">
    <property type="term" value="C:cytosol"/>
    <property type="evidence" value="ECO:0007669"/>
    <property type="project" value="TreeGrafter"/>
</dbReference>
<keyword evidence="6 12" id="KW-0547">Nucleotide-binding</keyword>
<dbReference type="GO" id="GO:0031522">
    <property type="term" value="C:cell envelope Sec protein transport complex"/>
    <property type="evidence" value="ECO:0007669"/>
    <property type="project" value="TreeGrafter"/>
</dbReference>
<dbReference type="Proteomes" id="UP000315377">
    <property type="component" value="Chromosome"/>
</dbReference>
<evidence type="ECO:0000256" key="2">
    <source>
        <dbReference type="ARBA" id="ARBA00007650"/>
    </source>
</evidence>
<dbReference type="PANTHER" id="PTHR30612">
    <property type="entry name" value="SECA INNER MEMBRANE COMPONENT OF SEC PROTEIN SECRETION SYSTEM"/>
    <property type="match status" value="1"/>
</dbReference>
<dbReference type="PROSITE" id="PS51196">
    <property type="entry name" value="SECA_MOTOR_DEAD"/>
    <property type="match status" value="1"/>
</dbReference>
<dbReference type="GO" id="GO:0005524">
    <property type="term" value="F:ATP binding"/>
    <property type="evidence" value="ECO:0007669"/>
    <property type="project" value="UniProtKB-UniRule"/>
</dbReference>
<proteinExistence type="inferred from homology"/>
<keyword evidence="7 12" id="KW-0067">ATP-binding</keyword>
<evidence type="ECO:0000259" key="15">
    <source>
        <dbReference type="PROSITE" id="PS51196"/>
    </source>
</evidence>
<dbReference type="SMART" id="SM00958">
    <property type="entry name" value="SecA_PP_bind"/>
    <property type="match status" value="1"/>
</dbReference>
<dbReference type="AlphaFoldDB" id="A0AAP9J2U5"/>
<dbReference type="PROSITE" id="PS51194">
    <property type="entry name" value="HELICASE_CTER"/>
    <property type="match status" value="1"/>
</dbReference>
<dbReference type="InterPro" id="IPR001650">
    <property type="entry name" value="Helicase_C-like"/>
</dbReference>
<dbReference type="EMBL" id="CP041405">
    <property type="protein sequence ID" value="QDM44333.1"/>
    <property type="molecule type" value="Genomic_DNA"/>
</dbReference>
<comment type="subcellular location">
    <subcellularLocation>
        <location evidence="12">Cell membrane</location>
        <topology evidence="12">Peripheral membrane protein</topology>
        <orientation evidence="12">Cytoplasmic side</orientation>
    </subcellularLocation>
    <subcellularLocation>
        <location evidence="12">Cytoplasm</location>
    </subcellularLocation>
    <subcellularLocation>
        <location evidence="1">Membrane</location>
        <topology evidence="1">Peripheral membrane protein</topology>
    </subcellularLocation>
    <text evidence="12">Distribution is 50-50.</text>
</comment>
<dbReference type="InterPro" id="IPR011115">
    <property type="entry name" value="SecA_DEAD"/>
</dbReference>
<dbReference type="InterPro" id="IPR011130">
    <property type="entry name" value="SecA_preprotein_X-link_dom"/>
</dbReference>
<dbReference type="GO" id="GO:0043952">
    <property type="term" value="P:protein transport by the Sec complex"/>
    <property type="evidence" value="ECO:0007669"/>
    <property type="project" value="TreeGrafter"/>
</dbReference>
<feature type="binding site" evidence="12">
    <location>
        <position position="497"/>
    </location>
    <ligand>
        <name>ATP</name>
        <dbReference type="ChEBI" id="CHEBI:30616"/>
    </ligand>
</feature>
<dbReference type="GO" id="GO:0006605">
    <property type="term" value="P:protein targeting"/>
    <property type="evidence" value="ECO:0007669"/>
    <property type="project" value="UniProtKB-UniRule"/>
</dbReference>
<evidence type="ECO:0000256" key="9">
    <source>
        <dbReference type="ARBA" id="ARBA00022967"/>
    </source>
</evidence>
<dbReference type="Gene3D" id="1.10.3060.10">
    <property type="entry name" value="Helical scaffold and wing domains of SecA"/>
    <property type="match status" value="2"/>
</dbReference>
<dbReference type="HAMAP" id="MF_01382">
    <property type="entry name" value="SecA"/>
    <property type="match status" value="1"/>
</dbReference>
<dbReference type="CDD" id="cd18803">
    <property type="entry name" value="SF2_C_secA"/>
    <property type="match status" value="1"/>
</dbReference>
<dbReference type="Pfam" id="PF01043">
    <property type="entry name" value="SecA_PP_bind"/>
    <property type="match status" value="1"/>
</dbReference>
<dbReference type="Gene3D" id="3.40.50.300">
    <property type="entry name" value="P-loop containing nucleotide triphosphate hydrolases"/>
    <property type="match status" value="3"/>
</dbReference>
<dbReference type="FunFam" id="3.40.50.300:FF:000429">
    <property type="entry name" value="Preprotein translocase subunit SecA"/>
    <property type="match status" value="1"/>
</dbReference>
<dbReference type="InterPro" id="IPR036266">
    <property type="entry name" value="SecA_Wing/Scaffold_sf"/>
</dbReference>
<dbReference type="SUPFAM" id="SSF81767">
    <property type="entry name" value="Pre-protein crosslinking domain of SecA"/>
    <property type="match status" value="1"/>
</dbReference>
<dbReference type="NCBIfam" id="TIGR04221">
    <property type="entry name" value="SecA2_Mycobac"/>
    <property type="match status" value="1"/>
</dbReference>
<feature type="domain" description="SecA family profile" evidence="15">
    <location>
        <begin position="6"/>
        <end position="581"/>
    </location>
</feature>
<keyword evidence="9 12" id="KW-1278">Translocase</keyword>
<sequence>MDSIQYRLRNRLERALQFRKLKPYAERLQAIRALALEQETDARLRRRACLLLQAARGGACADDLLIESFALTYEAVRRMLNIRLYDVQLLAGMALHEGKLVEMQTGEGKTLAAVLPACLHALYGKGVHVMTFNDYLAGRDAAWMGPVYEYLGLTAGCVREAMPLAERRAAYAADVTYVTAKEAGFDYLRDGLCMDSDSLVQRPFYLALIDEADSILIDEARVPLVIAGEGKPSGNRADAEWMAALAKRLRPGLDYDVDDAGAQVYLTEEGADRAEALLGCGSLYHPDQSSLLAGLHHALHAEVLLRRDVDYIVREGRIELVDEFTGRIADKRRWPDGMQAAVEAKEGLAPQPGGRILGMITLQHLLSLYPSFCGMSGTLRSAADELRDTYQLEVAVIPSNRPCRRQDEPPLVCPSLLGKQQALLAEIASVHRTGRPILVGTASVAESDRLACELEQAGVPCCVLNAKHDAEEAELIARAGTWGAVTISTNMAGRGVDIVLGGGDPAQYAKIAQLGGLYVIGTNLHDSRRLDDQLRGRAGRQGDPGASRFFVSLEDSLLHRYGRAYPFPERWLSANPDKPLRAPAVHRRISHIQQVAEGRNAERRRMLNRYADVLEQQRRIIAVWRQSVLMEEGPPPLKLAEDAARHERLCRRWGAERARRLEKRVTLMHIDRSWSDYVEYVSAVREGLHLEGLSRQDPLDLYHQRLIGAFADLPQHIEDGIRQELRALDFETRQDDGDAVARAIGLEGAPPRQSTWTYLLHEHVVPNRFSLF</sequence>
<dbReference type="GO" id="GO:0065002">
    <property type="term" value="P:intracellular protein transmembrane transport"/>
    <property type="evidence" value="ECO:0007669"/>
    <property type="project" value="UniProtKB-UniRule"/>
</dbReference>
<dbReference type="GO" id="GO:0008564">
    <property type="term" value="F:protein-exporting ATPase activity"/>
    <property type="evidence" value="ECO:0007669"/>
    <property type="project" value="UniProtKB-EC"/>
</dbReference>
<dbReference type="SUPFAM" id="SSF81886">
    <property type="entry name" value="Helical scaffold and wing domains of SecA"/>
    <property type="match status" value="1"/>
</dbReference>
<gene>
    <name evidence="17" type="primary">secA2</name>
    <name evidence="12" type="synonym">secA</name>
    <name evidence="17" type="ORF">FLT43_13180</name>
    <name evidence="16" type="ORF">M5W83_08815</name>
</gene>
<reference evidence="16 19" key="2">
    <citation type="submission" date="2022-05" db="EMBL/GenBank/DDBJ databases">
        <title>Genome Sequencing of Bee-Associated Microbes.</title>
        <authorList>
            <person name="Dunlap C."/>
        </authorList>
    </citation>
    <scope>NUCLEOTIDE SEQUENCE [LARGE SCALE GENOMIC DNA]</scope>
    <source>
        <strain evidence="16 19">NRRL B-14613</strain>
    </source>
</reference>
<dbReference type="PROSITE" id="PS01312">
    <property type="entry name" value="SECA"/>
    <property type="match status" value="1"/>
</dbReference>
<dbReference type="InterPro" id="IPR026389">
    <property type="entry name" value="SecA_Actinobact-type"/>
</dbReference>
<feature type="binding site" evidence="12">
    <location>
        <position position="88"/>
    </location>
    <ligand>
        <name>ATP</name>
        <dbReference type="ChEBI" id="CHEBI:30616"/>
    </ligand>
</feature>
<keyword evidence="3 12" id="KW-0813">Transport</keyword>
<dbReference type="Proteomes" id="UP001209276">
    <property type="component" value="Unassembled WGS sequence"/>
</dbReference>
<dbReference type="SUPFAM" id="SSF52540">
    <property type="entry name" value="P-loop containing nucleoside triphosphate hydrolases"/>
    <property type="match status" value="2"/>
</dbReference>
<dbReference type="Pfam" id="PF07517">
    <property type="entry name" value="SecA_DEAD"/>
    <property type="match status" value="1"/>
</dbReference>
<keyword evidence="8 12" id="KW-0653">Protein transport</keyword>
<dbReference type="RefSeq" id="WP_087444492.1">
    <property type="nucleotide sequence ID" value="NZ_CABMNB010000047.1"/>
</dbReference>